<dbReference type="EMBL" id="JBCITM010000005">
    <property type="protein sequence ID" value="MEN1760217.1"/>
    <property type="molecule type" value="Genomic_DNA"/>
</dbReference>
<sequence length="253" mass="28568">MPPFQDYLQPGERLDDLQLNGLHLIQDPEGFCFGVDAVLLSHFARPKRNARVIDLGTGTGVIPLLLAGKNPHCHITGVEIQPTQAERARRSVAMNRLNERIQILNHDIRHLQEVLAPASFQVVTSNPPYLPPGSLTNPREEKAIARHEITLTLQELMAQTAWLLEPGGQFYLIHRPQRLADIMVLGRQYRLEPKWMQMVHSHSHKAPTMVLLQLTKNGRPELKSHPPLIIYHPDGTYTPQLLACYGKEKEAAP</sequence>
<keyword evidence="3" id="KW-1185">Reference proteome</keyword>
<dbReference type="InterPro" id="IPR029063">
    <property type="entry name" value="SAM-dependent_MTases_sf"/>
</dbReference>
<dbReference type="PANTHER" id="PTHR47739:SF1">
    <property type="entry name" value="TRNA1(VAL) (ADENINE(37)-N6)-METHYLTRANSFERASE"/>
    <property type="match status" value="1"/>
</dbReference>
<gene>
    <name evidence="2" type="ORF">AAIG11_07025</name>
</gene>
<protein>
    <submittedName>
        <fullName evidence="2">tRNA1(Val) (Adenine(37)-N6)-methyltransferase</fullName>
        <ecNumber evidence="2">2.1.1.223</ecNumber>
    </submittedName>
</protein>
<comment type="caution">
    <text evidence="2">The sequence shown here is derived from an EMBL/GenBank/DDBJ whole genome shotgun (WGS) entry which is preliminary data.</text>
</comment>
<organism evidence="2 3">
    <name type="scientific">Anoxynatronum sibiricum</name>
    <dbReference type="NCBI Taxonomy" id="210623"/>
    <lineage>
        <taxon>Bacteria</taxon>
        <taxon>Bacillati</taxon>
        <taxon>Bacillota</taxon>
        <taxon>Clostridia</taxon>
        <taxon>Eubacteriales</taxon>
        <taxon>Clostridiaceae</taxon>
        <taxon>Anoxynatronum</taxon>
    </lineage>
</organism>
<keyword evidence="2" id="KW-0808">Transferase</keyword>
<feature type="domain" description="Methyltransferase small" evidence="1">
    <location>
        <begin position="37"/>
        <end position="175"/>
    </location>
</feature>
<dbReference type="Gene3D" id="3.40.50.150">
    <property type="entry name" value="Vaccinia Virus protein VP39"/>
    <property type="match status" value="1"/>
</dbReference>
<dbReference type="EC" id="2.1.1.223" evidence="2"/>
<dbReference type="Proteomes" id="UP001407405">
    <property type="component" value="Unassembled WGS sequence"/>
</dbReference>
<dbReference type="SUPFAM" id="SSF53335">
    <property type="entry name" value="S-adenosyl-L-methionine-dependent methyltransferases"/>
    <property type="match status" value="1"/>
</dbReference>
<dbReference type="Pfam" id="PF05175">
    <property type="entry name" value="MTS"/>
    <property type="match status" value="1"/>
</dbReference>
<evidence type="ECO:0000313" key="2">
    <source>
        <dbReference type="EMBL" id="MEN1760217.1"/>
    </source>
</evidence>
<dbReference type="RefSeq" id="WP_343185537.1">
    <property type="nucleotide sequence ID" value="NZ_JBCITM010000005.1"/>
</dbReference>
<dbReference type="GO" id="GO:0032259">
    <property type="term" value="P:methylation"/>
    <property type="evidence" value="ECO:0007669"/>
    <property type="project" value="UniProtKB-KW"/>
</dbReference>
<dbReference type="GO" id="GO:0008168">
    <property type="term" value="F:methyltransferase activity"/>
    <property type="evidence" value="ECO:0007669"/>
    <property type="project" value="UniProtKB-KW"/>
</dbReference>
<evidence type="ECO:0000259" key="1">
    <source>
        <dbReference type="Pfam" id="PF05175"/>
    </source>
</evidence>
<dbReference type="CDD" id="cd02440">
    <property type="entry name" value="AdoMet_MTases"/>
    <property type="match status" value="1"/>
</dbReference>
<dbReference type="InterPro" id="IPR050210">
    <property type="entry name" value="tRNA_Adenine-N(6)_MTase"/>
</dbReference>
<proteinExistence type="predicted"/>
<evidence type="ECO:0000313" key="3">
    <source>
        <dbReference type="Proteomes" id="UP001407405"/>
    </source>
</evidence>
<dbReference type="PANTHER" id="PTHR47739">
    <property type="entry name" value="TRNA1(VAL) (ADENINE(37)-N6)-METHYLTRANSFERASE"/>
    <property type="match status" value="1"/>
</dbReference>
<reference evidence="2 3" key="1">
    <citation type="submission" date="2024-04" db="EMBL/GenBank/DDBJ databases">
        <title>Genome sequencing and metabolic network reconstruction of aminoacids and betaine degradation by Anoxynatronum sibiricum.</title>
        <authorList>
            <person name="Detkova E.N."/>
            <person name="Boltjanskaja Y.V."/>
            <person name="Mardanov A.V."/>
            <person name="Kevbrin V."/>
        </authorList>
    </citation>
    <scope>NUCLEOTIDE SEQUENCE [LARGE SCALE GENOMIC DNA]</scope>
    <source>
        <strain evidence="2 3">Z-7981</strain>
    </source>
</reference>
<dbReference type="InterPro" id="IPR007848">
    <property type="entry name" value="Small_mtfrase_dom"/>
</dbReference>
<name>A0ABU9VSW6_9CLOT</name>
<keyword evidence="2" id="KW-0489">Methyltransferase</keyword>
<accession>A0ABU9VSW6</accession>